<evidence type="ECO:0000256" key="1">
    <source>
        <dbReference type="ARBA" id="ARBA00004418"/>
    </source>
</evidence>
<comment type="subcellular location">
    <subcellularLocation>
        <location evidence="1">Periplasm</location>
    </subcellularLocation>
</comment>
<comment type="caution">
    <text evidence="4">The sequence shown here is derived from an EMBL/GenBank/DDBJ whole genome shotgun (WGS) entry which is preliminary data.</text>
</comment>
<dbReference type="InterPro" id="IPR050490">
    <property type="entry name" value="Bact_solute-bd_prot1"/>
</dbReference>
<evidence type="ECO:0000256" key="2">
    <source>
        <dbReference type="ARBA" id="ARBA00008520"/>
    </source>
</evidence>
<keyword evidence="3" id="KW-0732">Signal</keyword>
<proteinExistence type="inferred from homology"/>
<feature type="signal peptide" evidence="3">
    <location>
        <begin position="1"/>
        <end position="36"/>
    </location>
</feature>
<reference evidence="4 5" key="1">
    <citation type="submission" date="2024-07" db="EMBL/GenBank/DDBJ databases">
        <authorList>
            <person name="Dulla G.F.J."/>
            <person name="Delorm J.G."/>
        </authorList>
    </citation>
    <scope>NUCLEOTIDE SEQUENCE [LARGE SCALE GENOMIC DNA]</scope>
    <source>
        <strain evidence="4 5">JGD 233</strain>
    </source>
</reference>
<feature type="chain" id="PRO_5046202807" evidence="3">
    <location>
        <begin position="37"/>
        <end position="446"/>
    </location>
</feature>
<dbReference type="PANTHER" id="PTHR43649:SF12">
    <property type="entry name" value="DIACETYLCHITOBIOSE BINDING PROTEIN DASA"/>
    <property type="match status" value="1"/>
</dbReference>
<name>A0ABV3N7F3_9GAMM</name>
<dbReference type="PANTHER" id="PTHR43649">
    <property type="entry name" value="ARABINOSE-BINDING PROTEIN-RELATED"/>
    <property type="match status" value="1"/>
</dbReference>
<evidence type="ECO:0000313" key="4">
    <source>
        <dbReference type="EMBL" id="MEW5291693.1"/>
    </source>
</evidence>
<organism evidence="4 5">
    <name type="scientific">Erwinia papayae</name>
    <dbReference type="NCBI Taxonomy" id="206499"/>
    <lineage>
        <taxon>Bacteria</taxon>
        <taxon>Pseudomonadati</taxon>
        <taxon>Pseudomonadota</taxon>
        <taxon>Gammaproteobacteria</taxon>
        <taxon>Enterobacterales</taxon>
        <taxon>Erwiniaceae</taxon>
        <taxon>Erwinia</taxon>
    </lineage>
</organism>
<dbReference type="EMBL" id="JBFKZN010000015">
    <property type="protein sequence ID" value="MEW5291693.1"/>
    <property type="molecule type" value="Genomic_DNA"/>
</dbReference>
<dbReference type="Pfam" id="PF13416">
    <property type="entry name" value="SBP_bac_8"/>
    <property type="match status" value="1"/>
</dbReference>
<keyword evidence="5" id="KW-1185">Reference proteome</keyword>
<evidence type="ECO:0000313" key="5">
    <source>
        <dbReference type="Proteomes" id="UP001554567"/>
    </source>
</evidence>
<comment type="similarity">
    <text evidence="2">Belongs to the bacterial solute-binding protein 1 family.</text>
</comment>
<gene>
    <name evidence="4" type="ORF">ABW286_21400</name>
</gene>
<dbReference type="Proteomes" id="UP001554567">
    <property type="component" value="Unassembled WGS sequence"/>
</dbReference>
<dbReference type="InterPro" id="IPR006059">
    <property type="entry name" value="SBP"/>
</dbReference>
<evidence type="ECO:0000256" key="3">
    <source>
        <dbReference type="SAM" id="SignalP"/>
    </source>
</evidence>
<dbReference type="SUPFAM" id="SSF53850">
    <property type="entry name" value="Periplasmic binding protein-like II"/>
    <property type="match status" value="1"/>
</dbReference>
<dbReference type="Gene3D" id="3.40.190.10">
    <property type="entry name" value="Periplasmic binding protein-like II"/>
    <property type="match status" value="2"/>
</dbReference>
<accession>A0ABV3N7F3</accession>
<sequence length="446" mass="48828">MFTAARLSRHSRMSLSRPVLSLLAGALLSTLFPAQAATTLAEWDIYNYPAQTSAVDEAIKAFTASNPGVTIERSVHSFDDTRIPLKLSLNSGDGPQIAQVNQGGGDMGALVKEKLLIPLDDYAKQYGWTTRFPDSILKRNRWSDKQEFGSGKLYGVASLGEMVGLYYNKALLDKAGIAPPKTWSEFEAALAKLKEQGTPPLMLGLLDGSAGQQMLTTLWQGQIPSSDRKGMDDLIYDVGGTFKDARLQKAAGVMQEWNHKGYFFPGFQGIGKDDAATLFQSGQAAFFVSGTWYMGQFKENKDIHFAAFPPADGVKEPLMVGGTDLPFSITLTAKTKAQQDAAAKYIDYIVSDQMAEKWLKAGFLPASANKNARLPADNPLLADVYNVWTAVNQHDGLGHYVDWATPTMGDALNENVQLLLADKQTPQQMSEKLDANYQQYLTSLKK</sequence>
<protein>
    <submittedName>
        <fullName evidence="4">Extracellular solute-binding protein</fullName>
    </submittedName>
</protein>